<dbReference type="InterPro" id="IPR029016">
    <property type="entry name" value="GAF-like_dom_sf"/>
</dbReference>
<dbReference type="SMART" id="SM00065">
    <property type="entry name" value="GAF"/>
    <property type="match status" value="1"/>
</dbReference>
<comment type="caution">
    <text evidence="3">The sequence shown here is derived from an EMBL/GenBank/DDBJ whole genome shotgun (WGS) entry which is preliminary data.</text>
</comment>
<dbReference type="SUPFAM" id="SSF52540">
    <property type="entry name" value="P-loop containing nucleoside triphosphate hydrolases"/>
    <property type="match status" value="1"/>
</dbReference>
<dbReference type="InterPro" id="IPR011009">
    <property type="entry name" value="Kinase-like_dom_sf"/>
</dbReference>
<dbReference type="CDD" id="cd14014">
    <property type="entry name" value="STKc_PknB_like"/>
    <property type="match status" value="1"/>
</dbReference>
<dbReference type="Gene3D" id="3.60.40.10">
    <property type="entry name" value="PPM-type phosphatase domain"/>
    <property type="match status" value="1"/>
</dbReference>
<dbReference type="GO" id="GO:0005524">
    <property type="term" value="F:ATP binding"/>
    <property type="evidence" value="ECO:0007669"/>
    <property type="project" value="InterPro"/>
</dbReference>
<dbReference type="Gene3D" id="1.10.510.10">
    <property type="entry name" value="Transferase(Phosphotransferase) domain 1"/>
    <property type="match status" value="1"/>
</dbReference>
<dbReference type="InterPro" id="IPR000719">
    <property type="entry name" value="Prot_kinase_dom"/>
</dbReference>
<dbReference type="InterPro" id="IPR041664">
    <property type="entry name" value="AAA_16"/>
</dbReference>
<dbReference type="InterPro" id="IPR027417">
    <property type="entry name" value="P-loop_NTPase"/>
</dbReference>
<dbReference type="InterPro" id="IPR053159">
    <property type="entry name" value="Hybrid_Histidine_Kinase"/>
</dbReference>
<dbReference type="InterPro" id="IPR001932">
    <property type="entry name" value="PPM-type_phosphatase-like_dom"/>
</dbReference>
<dbReference type="InterPro" id="IPR003018">
    <property type="entry name" value="GAF"/>
</dbReference>
<dbReference type="GO" id="GO:0004672">
    <property type="term" value="F:protein kinase activity"/>
    <property type="evidence" value="ECO:0007669"/>
    <property type="project" value="InterPro"/>
</dbReference>
<evidence type="ECO:0000256" key="1">
    <source>
        <dbReference type="SAM" id="Coils"/>
    </source>
</evidence>
<reference evidence="3" key="1">
    <citation type="submission" date="2020-10" db="EMBL/GenBank/DDBJ databases">
        <authorList>
            <person name="Castelo-Branco R."/>
            <person name="Eusebio N."/>
            <person name="Adriana R."/>
            <person name="Vieira A."/>
            <person name="Brugerolle De Fraissinette N."/>
            <person name="Rezende De Castro R."/>
            <person name="Schneider M.P."/>
            <person name="Vasconcelos V."/>
            <person name="Leao P.N."/>
        </authorList>
    </citation>
    <scope>NUCLEOTIDE SEQUENCE</scope>
    <source>
        <strain evidence="3">LEGE 07157</strain>
    </source>
</reference>
<dbReference type="Pfam" id="PF07228">
    <property type="entry name" value="SpoIIE"/>
    <property type="match status" value="1"/>
</dbReference>
<evidence type="ECO:0000313" key="4">
    <source>
        <dbReference type="Proteomes" id="UP000654482"/>
    </source>
</evidence>
<evidence type="ECO:0000259" key="2">
    <source>
        <dbReference type="PROSITE" id="PS50011"/>
    </source>
</evidence>
<feature type="coiled-coil region" evidence="1">
    <location>
        <begin position="1472"/>
        <end position="1506"/>
    </location>
</feature>
<accession>A0A8J7E0E7</accession>
<keyword evidence="1" id="KW-0175">Coiled coil</keyword>
<name>A0A8J7E0E7_9CYAN</name>
<dbReference type="Pfam" id="PF00069">
    <property type="entry name" value="Pkinase"/>
    <property type="match status" value="1"/>
</dbReference>
<protein>
    <submittedName>
        <fullName evidence="3">AAA family ATPase</fullName>
    </submittedName>
</protein>
<dbReference type="Pfam" id="PF01590">
    <property type="entry name" value="GAF"/>
    <property type="match status" value="1"/>
</dbReference>
<dbReference type="InterPro" id="IPR036457">
    <property type="entry name" value="PPM-type-like_dom_sf"/>
</dbReference>
<dbReference type="SUPFAM" id="SSF56112">
    <property type="entry name" value="Protein kinase-like (PK-like)"/>
    <property type="match status" value="1"/>
</dbReference>
<dbReference type="PANTHER" id="PTHR43642:SF1">
    <property type="entry name" value="HYBRID SIGNAL TRANSDUCTION HISTIDINE KINASE G"/>
    <property type="match status" value="1"/>
</dbReference>
<dbReference type="RefSeq" id="WP_194031823.1">
    <property type="nucleotide sequence ID" value="NZ_JADEWZ010000058.1"/>
</dbReference>
<dbReference type="Gene3D" id="3.30.450.40">
    <property type="match status" value="1"/>
</dbReference>
<proteinExistence type="predicted"/>
<organism evidence="3 4">
    <name type="scientific">Lusitaniella coriacea LEGE 07157</name>
    <dbReference type="NCBI Taxonomy" id="945747"/>
    <lineage>
        <taxon>Bacteria</taxon>
        <taxon>Bacillati</taxon>
        <taxon>Cyanobacteriota</taxon>
        <taxon>Cyanophyceae</taxon>
        <taxon>Spirulinales</taxon>
        <taxon>Lusitaniellaceae</taxon>
        <taxon>Lusitaniella</taxon>
    </lineage>
</organism>
<dbReference type="Gene3D" id="3.40.50.300">
    <property type="entry name" value="P-loop containing nucleotide triphosphate hydrolases"/>
    <property type="match status" value="1"/>
</dbReference>
<sequence length="1752" mass="198247">MKALSGYQIIDRLYESGSTNVYRAIHTQSTQLVILKILEKEYPTPQERTCYKQEYEISRHLNLDGIAKAISFAEKRRTSAIIFEDFGGESLRKSLRDRVTLSEFLPIAIQIAEILGQIHTANVIHKDINPGNILLHPETGKIKIIDFGISTTFSRENLTLQNSQVLEGTLAYISPEQTGRMNRFLDYRTDFYSLGVTFYELLVGHLPFLANDALELVHCHIAKHPTPPHQIYPDIPQSISEIVMTLMAKTAEDRYQSAWGLKADLEACLEQLSSTGAIAPFPLGTQDNHSRFQIPQKLYGRDSEIQTLLAAFERVSARETSSAELMLVVGYSGIGKSALVQELYKPITRDRGYFIAGKFEQFQRNIPYFAIVSAFSSLARQLLTETETQLQQWRDKLLAILGNNGQVIIDLIPEVELIIGKQPPVPELGATETQNRFNLVFQNFIQVFCHPEHPLVLFLDDLQWADSASLKLIQLMMTDLDTRYLLLIGAYRDNEVDLTHPLTLTLDKILQYKEEIVNQITLTPLSLEHLERLIADTLNDTSDAVKPLAKLVLRKTGGNPFFASEFLKTLYEEKLLNFDSISLVSEEKNQGRWQWNLARIEELNITENIVDLLVVKIKKLSPSVQRVLQIAACLGTEFDLNTLSLVCARSETELFEDIKQAIQVELIIALSSLNEQLVIQNYKFAHDRIQQAAYSSIEELEKKEIHLKIGRLLLQNTSSETLSENIFEIVDHLNMGIELVTWSEERDEIAKLNAIAGHKARTSMAYRAATYYFNVGIALLPSDSWITQYDLALDLHESAVAAEYLNSNFEQAEQLANIVLQKAKTVLDKFKVYETKIQFYCVQNQMQLAIATGLQVLEMLKVSLSESPPADLQIKSLDKLPEMTNPSLLSAMRIFINLFSPAYISNPSLLPTIAFTMLKLCHQEGNSAQAAFAYAFYGVLLCTAMNDPELGYKFGTLAIKTLGKFESRDIKCKVHEVFNAFIRHWKEPASESLEPLRETVQFGLEVGDVEFSGYSAIHYCAYVVLAGEQLESAHKKQIVYLKLLQRNKQEFSLYYARVWMQFACNLMGSVDNPTELSGEFFDEAKILQVLKKINNLSSLFCVNLVKAILCYLFKKNAEAVDYAQNAVQYEPAMAGLLPAVQLPFYYSLSLLSLYLTVDSKIQTDYLDIINLNQERTKKWVDCCPVNFKHKYDLVEAEKARVLGENWKAAELYDRAIQGAKNNGYLQEEALAYELAAEFYLDRGMETLAKTHLKEARDRYRHWQAWAKVKDLETRYARLFVQLLNTESSPVIQTTKTQIQTITGSKEELDLASVIKASQAIGSEILIETLLQKLIKTLAENAGAQTAFLLLEKKDRLFIEAQYIIESEKTKVLPSTPIEQELPTTIINYVTRTKESVVLNNATEEGNFTNDPYIQEHQTRSVLCTPLVNQGKLVSIVYLENNLTPGAFTRDRVEVVKILSSQAAISLENALLYRTLEERVKERTAQLAEANEEITLLNERLKEDNLRMGAELDIAKQLQQMVLPKTEELEAIEGLEIAGFMEPADEVGGDYYDVLKQDNGVKIAIGDVTGHGLESGVLMIMAQTAVRTLQKSGETDPVKFFEVINQTLYENLQRMDSYKNMTLAMVDYSEGTLSLSGQHEELIIVRSEGEIERIDTIDLGFPIGLDEGIADFIAQERIQLNVGDVAVLYTDGITEAENPESAQYRLERLCQVIQASRHQSAAEIRTRIVEDVRNYIGEQKVFDDITLVVMKQK</sequence>
<gene>
    <name evidence="3" type="ORF">IQ249_22835</name>
</gene>
<dbReference type="Proteomes" id="UP000654482">
    <property type="component" value="Unassembled WGS sequence"/>
</dbReference>
<dbReference type="SMART" id="SM00331">
    <property type="entry name" value="PP2C_SIG"/>
    <property type="match status" value="1"/>
</dbReference>
<dbReference type="PANTHER" id="PTHR43642">
    <property type="entry name" value="HYBRID SIGNAL TRANSDUCTION HISTIDINE KINASE G"/>
    <property type="match status" value="1"/>
</dbReference>
<dbReference type="EMBL" id="JADEWZ010000058">
    <property type="protein sequence ID" value="MBE9118730.1"/>
    <property type="molecule type" value="Genomic_DNA"/>
</dbReference>
<keyword evidence="4" id="KW-1185">Reference proteome</keyword>
<dbReference type="PROSITE" id="PS50011">
    <property type="entry name" value="PROTEIN_KINASE_DOM"/>
    <property type="match status" value="1"/>
</dbReference>
<evidence type="ECO:0000313" key="3">
    <source>
        <dbReference type="EMBL" id="MBE9118730.1"/>
    </source>
</evidence>
<feature type="domain" description="Protein kinase" evidence="2">
    <location>
        <begin position="7"/>
        <end position="269"/>
    </location>
</feature>
<dbReference type="Pfam" id="PF13191">
    <property type="entry name" value="AAA_16"/>
    <property type="match status" value="1"/>
</dbReference>
<dbReference type="Gene3D" id="3.30.200.20">
    <property type="entry name" value="Phosphorylase Kinase, domain 1"/>
    <property type="match status" value="1"/>
</dbReference>
<dbReference type="SUPFAM" id="SSF55781">
    <property type="entry name" value="GAF domain-like"/>
    <property type="match status" value="1"/>
</dbReference>